<dbReference type="InterPro" id="IPR035983">
    <property type="entry name" value="Hect_E3_ubiquitin_ligase"/>
</dbReference>
<dbReference type="PROSITE" id="PS50237">
    <property type="entry name" value="HECT"/>
    <property type="match status" value="1"/>
</dbReference>
<feature type="active site" description="Glycyl thioester intermediate" evidence="2">
    <location>
        <position position="4126"/>
    </location>
</feature>
<dbReference type="InterPro" id="IPR042469">
    <property type="entry name" value="HECTD3"/>
</dbReference>
<dbReference type="PANTHER" id="PTHR46654">
    <property type="entry name" value="E3 UBIQUITIN-PROTEIN LIGASE HECTD3"/>
    <property type="match status" value="1"/>
</dbReference>
<evidence type="ECO:0000259" key="4">
    <source>
        <dbReference type="PROSITE" id="PS50188"/>
    </source>
</evidence>
<dbReference type="Proteomes" id="UP000243579">
    <property type="component" value="Unassembled WGS sequence"/>
</dbReference>
<dbReference type="Pfam" id="PF00632">
    <property type="entry name" value="HECT"/>
    <property type="match status" value="1"/>
</dbReference>
<dbReference type="InterPro" id="IPR043136">
    <property type="entry name" value="B30.2/SPRY_sf"/>
</dbReference>
<dbReference type="Gene3D" id="2.60.120.920">
    <property type="match status" value="1"/>
</dbReference>
<dbReference type="InterPro" id="IPR000569">
    <property type="entry name" value="HECT_dom"/>
</dbReference>
<dbReference type="PANTHER" id="PTHR46654:SF1">
    <property type="entry name" value="E3 UBIQUITIN-PROTEIN LIGASE HECTD3"/>
    <property type="match status" value="1"/>
</dbReference>
<feature type="domain" description="HECT" evidence="5">
    <location>
        <begin position="3814"/>
        <end position="4163"/>
    </location>
</feature>
<feature type="compositionally biased region" description="Acidic residues" evidence="3">
    <location>
        <begin position="3478"/>
        <end position="3489"/>
    </location>
</feature>
<organism evidence="7 8">
    <name type="scientific">Achlya hypogyna</name>
    <name type="common">Oomycete</name>
    <name type="synonym">Protoachlya hypogyna</name>
    <dbReference type="NCBI Taxonomy" id="1202772"/>
    <lineage>
        <taxon>Eukaryota</taxon>
        <taxon>Sar</taxon>
        <taxon>Stramenopiles</taxon>
        <taxon>Oomycota</taxon>
        <taxon>Saprolegniomycetes</taxon>
        <taxon>Saprolegniales</taxon>
        <taxon>Achlyaceae</taxon>
        <taxon>Achlya</taxon>
    </lineage>
</organism>
<dbReference type="InterPro" id="IPR001870">
    <property type="entry name" value="B30.2/SPRY"/>
</dbReference>
<dbReference type="InterPro" id="IPR003877">
    <property type="entry name" value="SPRY_dom"/>
</dbReference>
<dbReference type="STRING" id="1202772.A0A1V9ZEJ7"/>
<reference evidence="7 8" key="1">
    <citation type="journal article" date="2014" name="Genome Biol. Evol.">
        <title>The secreted proteins of Achlya hypogyna and Thraustotheca clavata identify the ancestral oomycete secretome and reveal gene acquisitions by horizontal gene transfer.</title>
        <authorList>
            <person name="Misner I."/>
            <person name="Blouin N."/>
            <person name="Leonard G."/>
            <person name="Richards T.A."/>
            <person name="Lane C.E."/>
        </authorList>
    </citation>
    <scope>NUCLEOTIDE SEQUENCE [LARGE SCALE GENOMIC DNA]</scope>
    <source>
        <strain evidence="7 8">ATCC 48635</strain>
    </source>
</reference>
<dbReference type="InterPro" id="IPR010606">
    <property type="entry name" value="Mib_Herc2"/>
</dbReference>
<dbReference type="Gene3D" id="2.60.120.200">
    <property type="match status" value="1"/>
</dbReference>
<dbReference type="SMART" id="SM00119">
    <property type="entry name" value="HECTc"/>
    <property type="match status" value="1"/>
</dbReference>
<dbReference type="GO" id="GO:0016567">
    <property type="term" value="P:protein ubiquitination"/>
    <property type="evidence" value="ECO:0007669"/>
    <property type="project" value="InterPro"/>
</dbReference>
<dbReference type="Pfam" id="PF13385">
    <property type="entry name" value="Laminin_G_3"/>
    <property type="match status" value="1"/>
</dbReference>
<dbReference type="PROSITE" id="PS50188">
    <property type="entry name" value="B302_SPRY"/>
    <property type="match status" value="1"/>
</dbReference>
<evidence type="ECO:0000313" key="8">
    <source>
        <dbReference type="Proteomes" id="UP000243579"/>
    </source>
</evidence>
<feature type="region of interest" description="Disordered" evidence="3">
    <location>
        <begin position="3605"/>
        <end position="3630"/>
    </location>
</feature>
<feature type="compositionally biased region" description="Polar residues" evidence="3">
    <location>
        <begin position="3611"/>
        <end position="3620"/>
    </location>
</feature>
<evidence type="ECO:0000256" key="3">
    <source>
        <dbReference type="SAM" id="MobiDB-lite"/>
    </source>
</evidence>
<keyword evidence="7" id="KW-0436">Ligase</keyword>
<evidence type="ECO:0000256" key="1">
    <source>
        <dbReference type="ARBA" id="ARBA00022786"/>
    </source>
</evidence>
<name>A0A1V9ZEJ7_ACHHY</name>
<protein>
    <submittedName>
        <fullName evidence="7">HECT E3 ubiquitin ligase</fullName>
    </submittedName>
</protein>
<dbReference type="SUPFAM" id="SSF48371">
    <property type="entry name" value="ARM repeat"/>
    <property type="match status" value="1"/>
</dbReference>
<dbReference type="InterPro" id="IPR037252">
    <property type="entry name" value="Mib_Herc2_sf"/>
</dbReference>
<dbReference type="SUPFAM" id="SSF159034">
    <property type="entry name" value="Mib/herc2 domain-like"/>
    <property type="match status" value="1"/>
</dbReference>
<evidence type="ECO:0000313" key="7">
    <source>
        <dbReference type="EMBL" id="OQR96413.1"/>
    </source>
</evidence>
<dbReference type="SUPFAM" id="SSF56204">
    <property type="entry name" value="Hect, E3 ligase catalytic domain"/>
    <property type="match status" value="1"/>
</dbReference>
<dbReference type="GO" id="GO:0046872">
    <property type="term" value="F:metal ion binding"/>
    <property type="evidence" value="ECO:0007669"/>
    <property type="project" value="InterPro"/>
</dbReference>
<feature type="domain" description="B30.2/SPRY" evidence="4">
    <location>
        <begin position="3260"/>
        <end position="3445"/>
    </location>
</feature>
<feature type="region of interest" description="Disordered" evidence="3">
    <location>
        <begin position="3419"/>
        <end position="3518"/>
    </location>
</feature>
<dbReference type="Pfam" id="PF06701">
    <property type="entry name" value="MIB_HERC2"/>
    <property type="match status" value="1"/>
</dbReference>
<sequence>MTSADEFAWARTEMPPDVLQSGSLLAKEFRSLHADLADDAKRTTTERFTQLKKEPYREPAPGSFAGDDLDRLRLLLFSNESGGIKKAFDMAMPSAVLRERSFSAMSTTEHVHRLSSFQKLFCLEQQVDLVGRCLASRPDGAVTTEAEDDQPYTVSAHTPSVFPEKIFSLASGRLHLEMLKSFRLMNPAFFQNGMAILVRTLLDCPPLSLRAITPKTAEATMLDDLSAFCSSILSDATGLDEEAALALLCALGASSGRVRYILTVVRALLSATASFPSPPLATSVETIVRRLETHRLKLELGQALPRTILKQFHLSGEGAAQAIASDGKHLYLWSPEAGLSKVGTGYHGSVAGNVYATVPSAQLLRQLQLGAMTRVQLANHLDGLLLSAEGSDDLGSAVTKHAHVRCDLSMELVELECPQGTLCTDGVYVYVLVADATTWSLHKLDPRAQWQVVETTSEDVASANKDVQAFMAAAEPIIAITNGSVVTMYRYEATQFRYVAFAPDTGLVSATVTKVTMDGPIAAMSFDPRNNLIWTTKDKAVVCHLNEGPRVSLLVRDTDAIARVDGALRDSATPGYAVLLRLLRVCDRVVDSYLGDDDASSVPLDIPFGVDLHEHTFQDLVGIVDAGMLQLDRGEIGVGGQFVLTVALKLLALNTSAWITAKAAKKLDATHHAIAEVVVAGRLKATLQRLIALPDAPTIVRAARQLFLLALDIFYPTVEAQWGLLATYLGAALTTAEEPILHMLLQRLASQQKMQALVHSFSPEVLAHIDAVVAAATSNALDQLDGRRTPFVVAAGKKLVHLVLTILRSIVAGYRCGNVEITVVGHYIGGLIGACDQLCVRASTVVTDAALDILEPSLLGVVAPPLFSFVELLLASIGAEDASRDGLCEAFVPAAQGFLDHLQPLLAAGPPRERFVESKHKGQSSVVFESEHEYRNDMHEVKELRLEGAATISITFDERSRTEFNYDYVVFYTDKSCTTFYGEEKYSGRDSSFNWPGVGGNLPLIIGADHCFVLFHSDGSNTDWGYKFTAVANVTENSRSYEMHWLTCVEQNVLDALGRIIDEEARWLPPLPEETATRHFLESDLLHGGFADVPSDDHVLGFLHALVEADDAAGESPAAHVARVLKVKTPQDQGAVPHINRAVRAVAAAILHHNMWSVDAYALGQGLRLEPSPTLLRAWKNAQKMRNWFDLGDAQRPLLPVADAKPALQRQPSAYSGASEDALRTLCANVEARATFLLQLGPASFSLAASEDPTAASKRWGLLAKYGVALKKADDPASILEKWHSLVDEVEAATQLKKMMLYRKSSAGRHDGSHEKTMTELVLEFVQSDVGVDDLLAAVRRRNQRAAHRRLGILIATHALNTTANPRLGHIMLQRASATLTKLDARKVNLFNQLHGCGVGHRNALREAFASYLFVLKRLLETPDTLLQTSALRCIALDYDTKDGDILHESGVVPAVFALLTTPAQAVRAAAQSCVRVLLERFVVNEKTSNVQTQLASCVKAYVATLGEPHSSACQLLSRDAPGANLVTTKPIPSVAFWMYVLPVQEGQLHVGTTVKHGPHWKGPVDARKVGVVTGIFNNVDVSVRWAPQVGEKETNGSHIFDVASSVFEVVPAALDPSGQILLQSHVLADSWLARLVGLALTPTCHLEIAVADGSETAVTMTSSTVVVPGIWHHVSLLPSREDSLALTVNGDLVLEVPLPAHLKQQEHAEARLLESEHPHEARGWQYFAVDLAPATLLRVAFDKRSATGDEDSYMVFYRDESHTLTWGEARYSAGTNLPGVDGNSPLEIPSGKFVLGVYTSDSTTDLWGFRLWAYVVIRGAATAPLSRLYLGEPPGRVLTNKAARCFLHGLEVDVAAPLTPEAVADARPALDEAARPTLRVDITWHVLSCLLACVAHATDAGRQVLTYTTLPSVLNCAFTNDFPVALRCAAARVLARSLALCSTILEKHTLLEYTERAFDFISNQLHPWRPPATPSVPPQQATLLGVAYAEFIQAACTHRDVSGAVESRVRAGLAMTAGVGDAFASAFVLGGVFDGAHVGSRVKSLVKRDNPEGSFELGWIVGLDVVGGTRAAQVLFDLDLSRFEVVPLDKVVLEPPPESCASGFRRLFGAVAGDVTRAVVATTASDAISLDFRARLLKVLSRYCESSSAETSLQSLVLPLIALAKKQPSAAPMPVPPATKVLESTHPYRDSLEVYETVSFPGAKWLRIEFDVASRTEKDCDYVIFYKEANRTDAFWGEERYSGRDGSENFPGYGDRSVLVIPASHFTYYWRTDSSNNDWGWRFTVTACFNPLEPATLTLPQLNQRLYHLSDMLLELHTSVGDDSVAEATPQSPTLSPPTRASAGSVSMPLMYLGDATPSNNWTVVAPDGVDVFDNHGSTDAIGRLARGTVVEAAAIQGTWMQVEHATTTGWCLMQQNGLRNFVREALYEPMEHSRASPATGADAAGNDATKADLLDDADTETNTTPESHFDVSTIHAALSRSPWELARGLLEIMTVKYAQACLRSYVTAAVDDVLAADTFLELAQLFIDELPTPQGMHRVLAERLQKHAATPGHFRMDVVSTCSAMVATVLSALPAARPLVQVVEALRPNQFERIHLPGAASIRIEFDPATHCDSGHVMIFDRNGAAGEEPYCGSASSGNWPGVRKNAPLVIPSDAVSVFFAVDHDSSEALVMFTAYGDVGPVVAAPDAAAFAPLRLALWAFTELARVGGLRPHDVRALLDILCQLYQQVPEPLQLQILEIWSHLFQQDAEWCCAQLSPLDMHRFMAFLKTKLWAQYGREDKDDVKKSKRLRSLLQCVVDVDQGLERYMGAIEADARRHQHYTWAAQDGIDILDAGSGAVKLDSQAPSFLRAGQSHASGLHVWDLRVHALLRQPRVGLVTPSGTAVTFDWASASPSPIVAGDVLTVELDLRLGRVRYARNGAAVGEIAVPLGQSYAPAVELCDAHDAVYIRQRLPLQWLRQVNAENPPWYQRIVATIGKLRGFGSHFQEESATNTCDKTDAPASGVLTMVVRGVDWIYGDEDGGCGNVGVVISCEPWAGHPNSAVRVLWLQNKATALYRYGYHGLFDVAPAANFPHPQPQPTDVNTPTTLADVPDNHGGGKIEGLPSLHGDFTVQLWLRREAVVAEAQVIFHVATEAGWWMRLVLDGKRRLQFHVHTDQGHHIICPKPLELAAWTRIELCAFGSGIGFHVNGALCHHDRLFVKTSLPRTAATTMLLGTCNDDAVGLWSGDIAGVRLWDAPLHMPTYYRDVLHRSYNSIDLGELTPTTFDDLVRIAAAPVPKVPDVARELNRTYRDFTLVNKHADFASLRPRGVGVLAPTCPYGKVYYELTLVRCTCVQLGWSFGDCKISARDMGIGDCALSFGLDLCRQAIWNEDSATVSEAIWQPGDVLGCLLDWHAGEMTFSLNGRTLVDVSFKRDEGRKPAWRPPTPTMDGLRGLWGDDDEDEEDYDDNDEEDSESGASDDGESDQSSGTSDGSGDDNGGDDAVDGEVSTAEAKNGPFPQAASEPPTVGDTSAGNAWLEHGGIFPSGSFLTGDGAIWNLGQRPFQHLPEGYISVLQASGLPANAKIEFEIFDFDEKCWQVVAYRHGVLATLPRLIGAWPGRSGSGSGTNPDASSEPVTAPLASPQEPQLQAPRFTRRFHAAHEALDVARLKENEELVRFVNHACVAKSLDCESLLNAKWEDVAPQVDELVRWPLVAALAPLPAEDPVSLSSRFALLVALNNEVLVLLRYVDLVADIDPMALASRVAAARGLIFGPVKRTLWDAQLAATATPTLERPLTLNRPKAARNKTANGLNRFALFAQAYRALASWVPANYRSEGNLYKVTFLGENAVDGGGPYRETFTEFCAELQSPQLPLLLPTSNGQHNVGHFRDAYVLHPTAHASHPGMLVFLGKLLGVAIRTRDCLGLTLSQVVWKLLVRDTVTLDDLEAVDALIVNSMRSLRLIEASGVTETHFADVITETFTTLSTDNRVVPLVPRGDSVAVTFANRATFADLVEAFRLHEFDASAECVRRGLGMVVPLRYLRLFTWAELEAMVCGSPDVDIALLEQCTEYSSCSRNDEHVGWFWDVLRAYSHDARRAFLRFVWGRSRLPRTLHEFQLGQRFKLQAFDRRPADSYMPVSHTCFFSLELPRYSSREVLEARLTYAIYNCQAIDGDGDTMAANQLGWED</sequence>
<keyword evidence="8" id="KW-1185">Reference proteome</keyword>
<dbReference type="Gene3D" id="2.30.30.40">
    <property type="entry name" value="SH3 Domains"/>
    <property type="match status" value="1"/>
</dbReference>
<dbReference type="Pfam" id="PF00622">
    <property type="entry name" value="SPRY"/>
    <property type="match status" value="1"/>
</dbReference>
<accession>A0A1V9ZEJ7</accession>
<dbReference type="SMART" id="SM00449">
    <property type="entry name" value="SPRY"/>
    <property type="match status" value="1"/>
</dbReference>
<feature type="compositionally biased region" description="Acidic residues" evidence="3">
    <location>
        <begin position="3441"/>
        <end position="3468"/>
    </location>
</feature>
<feature type="domain" description="MIB/HERC2" evidence="6">
    <location>
        <begin position="2997"/>
        <end position="3075"/>
    </location>
</feature>
<evidence type="ECO:0000256" key="2">
    <source>
        <dbReference type="PROSITE-ProRule" id="PRU00104"/>
    </source>
</evidence>
<keyword evidence="1 2" id="KW-0833">Ubl conjugation pathway</keyword>
<dbReference type="Gene3D" id="3.30.2160.10">
    <property type="entry name" value="Hect, E3 ligase catalytic domain"/>
    <property type="match status" value="1"/>
</dbReference>
<proteinExistence type="predicted"/>
<dbReference type="SUPFAM" id="SSF49899">
    <property type="entry name" value="Concanavalin A-like lectins/glucanases"/>
    <property type="match status" value="2"/>
</dbReference>
<gene>
    <name evidence="7" type="ORF">ACHHYP_15819</name>
</gene>
<dbReference type="InterPro" id="IPR013320">
    <property type="entry name" value="ConA-like_dom_sf"/>
</dbReference>
<dbReference type="GO" id="GO:0016874">
    <property type="term" value="F:ligase activity"/>
    <property type="evidence" value="ECO:0007669"/>
    <property type="project" value="UniProtKB-KW"/>
</dbReference>
<dbReference type="Gene3D" id="3.30.2410.10">
    <property type="entry name" value="Hect, E3 ligase catalytic domain"/>
    <property type="match status" value="1"/>
</dbReference>
<evidence type="ECO:0000259" key="6">
    <source>
        <dbReference type="PROSITE" id="PS51416"/>
    </source>
</evidence>
<dbReference type="InterPro" id="IPR016024">
    <property type="entry name" value="ARM-type_fold"/>
</dbReference>
<dbReference type="GO" id="GO:0004842">
    <property type="term" value="F:ubiquitin-protein transferase activity"/>
    <property type="evidence" value="ECO:0007669"/>
    <property type="project" value="InterPro"/>
</dbReference>
<evidence type="ECO:0000259" key="5">
    <source>
        <dbReference type="PROSITE" id="PS50237"/>
    </source>
</evidence>
<dbReference type="PROSITE" id="PS51416">
    <property type="entry name" value="MIB_HERC2"/>
    <property type="match status" value="1"/>
</dbReference>
<dbReference type="EMBL" id="JNBR01000145">
    <property type="protein sequence ID" value="OQR96413.1"/>
    <property type="molecule type" value="Genomic_DNA"/>
</dbReference>
<comment type="caution">
    <text evidence="7">The sequence shown here is derived from an EMBL/GenBank/DDBJ whole genome shotgun (WGS) entry which is preliminary data.</text>
</comment>
<dbReference type="OrthoDB" id="239701at2759"/>
<dbReference type="Gene3D" id="3.90.1750.10">
    <property type="entry name" value="Hect, E3 ligase catalytic domains"/>
    <property type="match status" value="1"/>
</dbReference>